<evidence type="ECO:0000313" key="3">
    <source>
        <dbReference type="EMBL" id="OBS09542.1"/>
    </source>
</evidence>
<reference evidence="3 4" key="1">
    <citation type="journal article" date="2014" name="Genome Announc.">
        <title>Draft Genome Sequence of the Iron-Oxidizing, Acidophilic, and Halotolerant 'Thiobacillus prosperus' Type Strain DSM 5130.</title>
        <authorList>
            <person name="Ossandon F.J."/>
            <person name="Cardenas J.P."/>
            <person name="Corbett M."/>
            <person name="Quatrini R."/>
            <person name="Holmes D.S."/>
            <person name="Watkin E."/>
        </authorList>
    </citation>
    <scope>NUCLEOTIDE SEQUENCE [LARGE SCALE GENOMIC DNA]</scope>
    <source>
        <strain evidence="3 4">DSM 5130</strain>
    </source>
</reference>
<dbReference type="PANTHER" id="PTHR30093:SF47">
    <property type="entry name" value="TYPE IV PILUS NON-CORE MINOR PILIN PILE"/>
    <property type="match status" value="1"/>
</dbReference>
<dbReference type="NCBIfam" id="TIGR02532">
    <property type="entry name" value="IV_pilin_GFxxxE"/>
    <property type="match status" value="1"/>
</dbReference>
<dbReference type="InterPro" id="IPR045584">
    <property type="entry name" value="Pilin-like"/>
</dbReference>
<dbReference type="Gene3D" id="3.30.700.10">
    <property type="entry name" value="Glycoprotein, Type 4 Pilin"/>
    <property type="match status" value="1"/>
</dbReference>
<dbReference type="SUPFAM" id="SSF54523">
    <property type="entry name" value="Pili subunits"/>
    <property type="match status" value="1"/>
</dbReference>
<dbReference type="GO" id="GO:0043683">
    <property type="term" value="P:type IV pilus assembly"/>
    <property type="evidence" value="ECO:0007669"/>
    <property type="project" value="InterPro"/>
</dbReference>
<dbReference type="Pfam" id="PF07963">
    <property type="entry name" value="N_methyl"/>
    <property type="match status" value="1"/>
</dbReference>
<feature type="transmembrane region" description="Helical" evidence="2">
    <location>
        <begin position="15"/>
        <end position="39"/>
    </location>
</feature>
<dbReference type="GO" id="GO:0015628">
    <property type="term" value="P:protein secretion by the type II secretion system"/>
    <property type="evidence" value="ECO:0007669"/>
    <property type="project" value="InterPro"/>
</dbReference>
<keyword evidence="1" id="KW-0488">Methylation</keyword>
<dbReference type="PRINTS" id="PR00813">
    <property type="entry name" value="BCTERIALGSPG"/>
</dbReference>
<keyword evidence="2" id="KW-0812">Transmembrane</keyword>
<evidence type="ECO:0000256" key="2">
    <source>
        <dbReference type="SAM" id="Phobius"/>
    </source>
</evidence>
<keyword evidence="4" id="KW-1185">Reference proteome</keyword>
<keyword evidence="2" id="KW-0472">Membrane</keyword>
<dbReference type="OrthoDB" id="5296638at2"/>
<dbReference type="PROSITE" id="PS00409">
    <property type="entry name" value="PROKAR_NTER_METHYL"/>
    <property type="match status" value="1"/>
</dbReference>
<dbReference type="RefSeq" id="WP_065089539.1">
    <property type="nucleotide sequence ID" value="NZ_JQSG02000003.1"/>
</dbReference>
<dbReference type="AlphaFoldDB" id="A0A1A6C4Q5"/>
<protein>
    <submittedName>
        <fullName evidence="3">Type IV pilus biogenesis protein PilE</fullName>
    </submittedName>
</protein>
<evidence type="ECO:0000256" key="1">
    <source>
        <dbReference type="ARBA" id="ARBA00022481"/>
    </source>
</evidence>
<gene>
    <name evidence="3" type="ORF">Thpro_021870</name>
</gene>
<organism evidence="3 4">
    <name type="scientific">Acidihalobacter prosperus</name>
    <dbReference type="NCBI Taxonomy" id="160660"/>
    <lineage>
        <taxon>Bacteria</taxon>
        <taxon>Pseudomonadati</taxon>
        <taxon>Pseudomonadota</taxon>
        <taxon>Gammaproteobacteria</taxon>
        <taxon>Chromatiales</taxon>
        <taxon>Ectothiorhodospiraceae</taxon>
        <taxon>Acidihalobacter</taxon>
    </lineage>
</organism>
<dbReference type="InterPro" id="IPR012902">
    <property type="entry name" value="N_methyl_site"/>
</dbReference>
<accession>A0A1A6C4Q5</accession>
<evidence type="ECO:0000313" key="4">
    <source>
        <dbReference type="Proteomes" id="UP000029273"/>
    </source>
</evidence>
<keyword evidence="2" id="KW-1133">Transmembrane helix</keyword>
<name>A0A1A6C4Q5_9GAMM</name>
<proteinExistence type="predicted"/>
<dbReference type="InterPro" id="IPR000983">
    <property type="entry name" value="Bac_GSPG_pilin"/>
</dbReference>
<dbReference type="Pfam" id="PF16732">
    <property type="entry name" value="ComP_DUS"/>
    <property type="match status" value="1"/>
</dbReference>
<dbReference type="EMBL" id="JQSG02000003">
    <property type="protein sequence ID" value="OBS09542.1"/>
    <property type="molecule type" value="Genomic_DNA"/>
</dbReference>
<dbReference type="Proteomes" id="UP000029273">
    <property type="component" value="Unassembled WGS sequence"/>
</dbReference>
<sequence length="152" mass="16167">MQRGRTAADGVGQGGFTLIELMVAVAIVAIIAAIAYPSYLKEVRDSRRTTAITNLLNVASQLEKYYSTNNIYPQSLTSLGYTATIYPVPNAASPYYDIRYGTDTTGDTYTLTATPTQQSGQSQDACGVFTLNALGQKGVTSATATASQCWGK</sequence>
<comment type="caution">
    <text evidence="3">The sequence shown here is derived from an EMBL/GenBank/DDBJ whole genome shotgun (WGS) entry which is preliminary data.</text>
</comment>
<dbReference type="PANTHER" id="PTHR30093">
    <property type="entry name" value="GENERAL SECRETION PATHWAY PROTEIN G"/>
    <property type="match status" value="1"/>
</dbReference>
<dbReference type="InterPro" id="IPR031982">
    <property type="entry name" value="PilE-like"/>
</dbReference>
<dbReference type="GO" id="GO:0015627">
    <property type="term" value="C:type II protein secretion system complex"/>
    <property type="evidence" value="ECO:0007669"/>
    <property type="project" value="InterPro"/>
</dbReference>